<sequence>TAILKSPPYAGYFVYRDLAKIIPSSGAPSRECSRPETDWWIVVRQKYPANIVWQTFGCRTDSVTGTEVKQQRS</sequence>
<gene>
    <name evidence="1" type="ORF">AA309_17720</name>
</gene>
<evidence type="ECO:0000313" key="2">
    <source>
        <dbReference type="Proteomes" id="UP000035489"/>
    </source>
</evidence>
<protein>
    <recommendedName>
        <fullName evidence="3">Recombinase domain-containing protein</fullName>
    </recommendedName>
</protein>
<comment type="caution">
    <text evidence="1">The sequence shown here is derived from an EMBL/GenBank/DDBJ whole genome shotgun (WGS) entry which is preliminary data.</text>
</comment>
<dbReference type="EMBL" id="LCYG01000044">
    <property type="protein sequence ID" value="KLK91836.1"/>
    <property type="molecule type" value="Genomic_DNA"/>
</dbReference>
<feature type="non-terminal residue" evidence="1">
    <location>
        <position position="1"/>
    </location>
</feature>
<name>A0A0H1RAI5_9HYPH</name>
<organism evidence="1 2">
    <name type="scientific">Microvirga vignae</name>
    <dbReference type="NCBI Taxonomy" id="1225564"/>
    <lineage>
        <taxon>Bacteria</taxon>
        <taxon>Pseudomonadati</taxon>
        <taxon>Pseudomonadota</taxon>
        <taxon>Alphaproteobacteria</taxon>
        <taxon>Hyphomicrobiales</taxon>
        <taxon>Methylobacteriaceae</taxon>
        <taxon>Microvirga</taxon>
    </lineage>
</organism>
<keyword evidence="2" id="KW-1185">Reference proteome</keyword>
<accession>A0A0H1RAI5</accession>
<proteinExistence type="predicted"/>
<dbReference type="PATRIC" id="fig|1225564.3.peg.4665"/>
<dbReference type="AlphaFoldDB" id="A0A0H1RAI5"/>
<reference evidence="1 2" key="1">
    <citation type="submission" date="2015-05" db="EMBL/GenBank/DDBJ databases">
        <title>Draft genome sequence of Microvirga vignae strain BR3299, a novel nitrogen fixing bacteria isolated from Brazil semi-aired region.</title>
        <authorList>
            <person name="Zilli J.E."/>
            <person name="Passos S.R."/>
            <person name="Leite J."/>
            <person name="Baldani J.I."/>
            <person name="Xavier G.R."/>
            <person name="Rumjaneck N.G."/>
            <person name="Simoes-Araujo J.L."/>
        </authorList>
    </citation>
    <scope>NUCLEOTIDE SEQUENCE [LARGE SCALE GENOMIC DNA]</scope>
    <source>
        <strain evidence="1 2">BR3299</strain>
    </source>
</reference>
<evidence type="ECO:0000313" key="1">
    <source>
        <dbReference type="EMBL" id="KLK91836.1"/>
    </source>
</evidence>
<evidence type="ECO:0008006" key="3">
    <source>
        <dbReference type="Google" id="ProtNLM"/>
    </source>
</evidence>
<dbReference type="Proteomes" id="UP000035489">
    <property type="component" value="Unassembled WGS sequence"/>
</dbReference>